<keyword evidence="4" id="KW-1185">Reference proteome</keyword>
<dbReference type="AlphaFoldDB" id="A0A0H4X9H2"/>
<dbReference type="eggNOG" id="COG2353">
    <property type="taxonomic scope" value="Bacteria"/>
</dbReference>
<evidence type="ECO:0000259" key="2">
    <source>
        <dbReference type="SMART" id="SM00867"/>
    </source>
</evidence>
<evidence type="ECO:0000256" key="1">
    <source>
        <dbReference type="SAM" id="SignalP"/>
    </source>
</evidence>
<dbReference type="Pfam" id="PF04264">
    <property type="entry name" value="YceI"/>
    <property type="match status" value="1"/>
</dbReference>
<dbReference type="InterPro" id="IPR007372">
    <property type="entry name" value="Lipid/polyisoprenoid-bd_YceI"/>
</dbReference>
<evidence type="ECO:0000313" key="4">
    <source>
        <dbReference type="Proteomes" id="UP000009026"/>
    </source>
</evidence>
<dbReference type="Proteomes" id="UP000009026">
    <property type="component" value="Chromosome"/>
</dbReference>
<proteinExistence type="predicted"/>
<keyword evidence="1" id="KW-0732">Signal</keyword>
<dbReference type="KEGG" id="mym:A176_007142"/>
<dbReference type="PANTHER" id="PTHR34406">
    <property type="entry name" value="PROTEIN YCEI"/>
    <property type="match status" value="1"/>
</dbReference>
<dbReference type="STRING" id="1297742.A176_007142"/>
<dbReference type="InterPro" id="IPR036761">
    <property type="entry name" value="TTHA0802/YceI-like_sf"/>
</dbReference>
<dbReference type="PANTHER" id="PTHR34406:SF1">
    <property type="entry name" value="PROTEIN YCEI"/>
    <property type="match status" value="1"/>
</dbReference>
<feature type="signal peptide" evidence="1">
    <location>
        <begin position="1"/>
        <end position="20"/>
    </location>
</feature>
<gene>
    <name evidence="3" type="ORF">A176_007142</name>
</gene>
<dbReference type="PATRIC" id="fig|1297742.4.peg.7260"/>
<dbReference type="Gene3D" id="2.40.128.110">
    <property type="entry name" value="Lipid/polyisoprenoid-binding, YceI-like"/>
    <property type="match status" value="1"/>
</dbReference>
<sequence>MIARRIALIATLVLALPAVAQSQARTYSVKKDASSLTYKLKHKLHEVVGKAAPSDGKARLLPDGTLQVAVRANVKDFDSGNANRDAHMLETTDAAKFPIIDFKGVATGVKPPTSFPAKVPVKVKGQLTFHGVKKTVEIPMTVLFNSEKEAVAEGSFDISLDAYNVDRPSLLMVKVDDVLVLEPKLVFEVEGT</sequence>
<accession>A0A0H4X9H2</accession>
<name>A0A0H4X9H2_9BACT</name>
<evidence type="ECO:0000313" key="3">
    <source>
        <dbReference type="EMBL" id="AKQ70230.1"/>
    </source>
</evidence>
<dbReference type="RefSeq" id="WP_002638147.1">
    <property type="nucleotide sequence ID" value="NZ_CP012109.1"/>
</dbReference>
<dbReference type="SUPFAM" id="SSF101874">
    <property type="entry name" value="YceI-like"/>
    <property type="match status" value="1"/>
</dbReference>
<feature type="chain" id="PRO_5005212492" description="Lipid/polyisoprenoid-binding YceI-like domain-containing protein" evidence="1">
    <location>
        <begin position="21"/>
        <end position="192"/>
    </location>
</feature>
<dbReference type="SMART" id="SM00867">
    <property type="entry name" value="YceI"/>
    <property type="match status" value="1"/>
</dbReference>
<dbReference type="EMBL" id="CP012109">
    <property type="protein sequence ID" value="AKQ70230.1"/>
    <property type="molecule type" value="Genomic_DNA"/>
</dbReference>
<organism evidence="3 4">
    <name type="scientific">Pseudomyxococcus hansupus</name>
    <dbReference type="NCBI Taxonomy" id="1297742"/>
    <lineage>
        <taxon>Bacteria</taxon>
        <taxon>Pseudomonadati</taxon>
        <taxon>Myxococcota</taxon>
        <taxon>Myxococcia</taxon>
        <taxon>Myxococcales</taxon>
        <taxon>Cystobacterineae</taxon>
        <taxon>Myxococcaceae</taxon>
        <taxon>Pseudomyxococcus</taxon>
    </lineage>
</organism>
<feature type="domain" description="Lipid/polyisoprenoid-binding YceI-like" evidence="2">
    <location>
        <begin position="26"/>
        <end position="188"/>
    </location>
</feature>
<dbReference type="OrthoDB" id="116832at2"/>
<reference evidence="3 4" key="1">
    <citation type="journal article" date="2016" name="PLoS ONE">
        <title>Complete Genome Sequence and Comparative Genomics of a Novel Myxobacterium Myxococcus hansupus.</title>
        <authorList>
            <person name="Sharma G."/>
            <person name="Narwani T."/>
            <person name="Subramanian S."/>
        </authorList>
    </citation>
    <scope>NUCLEOTIDE SEQUENCE [LARGE SCALE GENOMIC DNA]</scope>
    <source>
        <strain evidence="4">mixupus</strain>
    </source>
</reference>
<protein>
    <recommendedName>
        <fullName evidence="2">Lipid/polyisoprenoid-binding YceI-like domain-containing protein</fullName>
    </recommendedName>
</protein>